<dbReference type="PROSITE" id="PS51257">
    <property type="entry name" value="PROKAR_LIPOPROTEIN"/>
    <property type="match status" value="1"/>
</dbReference>
<evidence type="ECO:0000313" key="2">
    <source>
        <dbReference type="Proteomes" id="UP000321595"/>
    </source>
</evidence>
<dbReference type="RefSeq" id="WP_146960798.1">
    <property type="nucleotide sequence ID" value="NZ_CP042467.1"/>
</dbReference>
<dbReference type="EMBL" id="CP042467">
    <property type="protein sequence ID" value="QED28403.1"/>
    <property type="molecule type" value="Genomic_DNA"/>
</dbReference>
<reference evidence="1 2" key="1">
    <citation type="submission" date="2019-08" db="EMBL/GenBank/DDBJ databases">
        <authorList>
            <person name="Liang Q."/>
        </authorList>
    </citation>
    <scope>NUCLEOTIDE SEQUENCE [LARGE SCALE GENOMIC DNA]</scope>
    <source>
        <strain evidence="1 2">V1718</strain>
    </source>
</reference>
<name>A0A5B8XWC4_9DELT</name>
<keyword evidence="2" id="KW-1185">Reference proteome</keyword>
<dbReference type="KEGG" id="bbae:FRD01_14405"/>
<dbReference type="AlphaFoldDB" id="A0A5B8XWC4"/>
<accession>A0A5B8XWC4</accession>
<organism evidence="1 2">
    <name type="scientific">Microvenator marinus</name>
    <dbReference type="NCBI Taxonomy" id="2600177"/>
    <lineage>
        <taxon>Bacteria</taxon>
        <taxon>Deltaproteobacteria</taxon>
        <taxon>Bradymonadales</taxon>
        <taxon>Microvenatoraceae</taxon>
        <taxon>Microvenator</taxon>
    </lineage>
</organism>
<sequence length="144" mass="15199">MKYLVLFAALLAMACGDDQAPLSDGPLTGTIDGKAWTFMSGSASPSAFEEGEFWIDLYGEESEDPCGFGAGGGDSVLFTRPAELVDAQLSLSNNVTVVHGENINSIMTEGRLVIDVITDTTIGGGLIVEGDHNLNGRWEVPICE</sequence>
<proteinExistence type="predicted"/>
<gene>
    <name evidence="1" type="ORF">FRD01_14405</name>
</gene>
<dbReference type="OrthoDB" id="1494574at2"/>
<dbReference type="Proteomes" id="UP000321595">
    <property type="component" value="Chromosome"/>
</dbReference>
<evidence type="ECO:0000313" key="1">
    <source>
        <dbReference type="EMBL" id="QED28403.1"/>
    </source>
</evidence>
<protein>
    <submittedName>
        <fullName evidence="1">Uncharacterized protein</fullName>
    </submittedName>
</protein>